<feature type="domain" description="Chromosomal replication initiator DnaA C-terminal" evidence="1">
    <location>
        <begin position="42"/>
        <end position="109"/>
    </location>
</feature>
<reference evidence="2 3" key="1">
    <citation type="submission" date="2016-04" db="EMBL/GenBank/DDBJ databases">
        <title>Deep-sea bacteria in the southern Pacific.</title>
        <authorList>
            <person name="Tang K."/>
        </authorList>
    </citation>
    <scope>NUCLEOTIDE SEQUENCE [LARGE SCALE GENOMIC DNA]</scope>
    <source>
        <strain evidence="2 3">JLT2014</strain>
    </source>
</reference>
<dbReference type="GO" id="GO:0043565">
    <property type="term" value="F:sequence-specific DNA binding"/>
    <property type="evidence" value="ECO:0007669"/>
    <property type="project" value="InterPro"/>
</dbReference>
<evidence type="ECO:0000259" key="1">
    <source>
        <dbReference type="SMART" id="SM00760"/>
    </source>
</evidence>
<organism evidence="2 3">
    <name type="scientific">Salipiger abyssi</name>
    <dbReference type="NCBI Taxonomy" id="1250539"/>
    <lineage>
        <taxon>Bacteria</taxon>
        <taxon>Pseudomonadati</taxon>
        <taxon>Pseudomonadota</taxon>
        <taxon>Alphaproteobacteria</taxon>
        <taxon>Rhodobacterales</taxon>
        <taxon>Roseobacteraceae</taxon>
        <taxon>Salipiger</taxon>
    </lineage>
</organism>
<dbReference type="InterPro" id="IPR013159">
    <property type="entry name" value="DnaA_C"/>
</dbReference>
<dbReference type="Gene3D" id="1.10.1750.10">
    <property type="match status" value="1"/>
</dbReference>
<evidence type="ECO:0000313" key="2">
    <source>
        <dbReference type="EMBL" id="APZ53726.1"/>
    </source>
</evidence>
<dbReference type="RefSeq" id="WP_076702563.1">
    <property type="nucleotide sequence ID" value="NZ_CP015093.1"/>
</dbReference>
<sequence>MSETWDEMEARHAQERREMIARIAGDIVAEKVAALEGVPLGEMDLITAQVAGRAGLSIKALRSPSRTREIAHARQRAYLILHDAGYSFPQIGRYFNRDHTTVMFGVKRERERRRADEAARVEGMADGVAAE</sequence>
<name>A0A1P8UWK7_9RHOB</name>
<keyword evidence="3" id="KW-1185">Reference proteome</keyword>
<dbReference type="SUPFAM" id="SSF48295">
    <property type="entry name" value="TrpR-like"/>
    <property type="match status" value="1"/>
</dbReference>
<dbReference type="GO" id="GO:0006275">
    <property type="term" value="P:regulation of DNA replication"/>
    <property type="evidence" value="ECO:0007669"/>
    <property type="project" value="InterPro"/>
</dbReference>
<protein>
    <submittedName>
        <fullName evidence="2">DnaA protein helix-turn-helix</fullName>
    </submittedName>
</protein>
<dbReference type="EMBL" id="CP015093">
    <property type="protein sequence ID" value="APZ53726.1"/>
    <property type="molecule type" value="Genomic_DNA"/>
</dbReference>
<dbReference type="InterPro" id="IPR010921">
    <property type="entry name" value="Trp_repressor/repl_initiator"/>
</dbReference>
<dbReference type="GO" id="GO:0006270">
    <property type="term" value="P:DNA replication initiation"/>
    <property type="evidence" value="ECO:0007669"/>
    <property type="project" value="InterPro"/>
</dbReference>
<dbReference type="Proteomes" id="UP000187059">
    <property type="component" value="Chromosome"/>
</dbReference>
<gene>
    <name evidence="2" type="ORF">Ga0080574_TMP3392</name>
</gene>
<dbReference type="Pfam" id="PF08299">
    <property type="entry name" value="Bac_DnaA_C"/>
    <property type="match status" value="1"/>
</dbReference>
<evidence type="ECO:0000313" key="3">
    <source>
        <dbReference type="Proteomes" id="UP000187059"/>
    </source>
</evidence>
<dbReference type="CDD" id="cd06571">
    <property type="entry name" value="Bac_DnaA_C"/>
    <property type="match status" value="1"/>
</dbReference>
<accession>A0A1P8UWK7</accession>
<dbReference type="STRING" id="1250539.Ga0080574_TMP3392"/>
<dbReference type="GO" id="GO:0005524">
    <property type="term" value="F:ATP binding"/>
    <property type="evidence" value="ECO:0007669"/>
    <property type="project" value="InterPro"/>
</dbReference>
<dbReference type="AlphaFoldDB" id="A0A1P8UWK7"/>
<dbReference type="SMART" id="SM00760">
    <property type="entry name" value="Bac_DnaA_C"/>
    <property type="match status" value="1"/>
</dbReference>
<proteinExistence type="predicted"/>
<dbReference type="KEGG" id="paby:Ga0080574_TMP3392"/>